<feature type="compositionally biased region" description="Basic and acidic residues" evidence="1">
    <location>
        <begin position="260"/>
        <end position="271"/>
    </location>
</feature>
<dbReference type="AlphaFoldDB" id="A0A9P7TU71"/>
<organism evidence="2 3">
    <name type="scientific">Claviceps humidiphila</name>
    <dbReference type="NCBI Taxonomy" id="1294629"/>
    <lineage>
        <taxon>Eukaryota</taxon>
        <taxon>Fungi</taxon>
        <taxon>Dikarya</taxon>
        <taxon>Ascomycota</taxon>
        <taxon>Pezizomycotina</taxon>
        <taxon>Sordariomycetes</taxon>
        <taxon>Hypocreomycetidae</taxon>
        <taxon>Hypocreales</taxon>
        <taxon>Clavicipitaceae</taxon>
        <taxon>Claviceps</taxon>
    </lineage>
</organism>
<comment type="caution">
    <text evidence="2">The sequence shown here is derived from an EMBL/GenBank/DDBJ whole genome shotgun (WGS) entry which is preliminary data.</text>
</comment>
<evidence type="ECO:0000313" key="3">
    <source>
        <dbReference type="Proteomes" id="UP000732380"/>
    </source>
</evidence>
<accession>A0A9P7TU71</accession>
<sequence length="1215" mass="138288">MLQEKKTIDFGSSKSGGRSVDPSDKLFTEFYVDFISIIGRPLQAVTKLDCPLLDTVTMTFSNWSEPYAAKHASGIDFKLTGRTFRLAKTDKRENWFIVMHPKRAAMTEDPKGHRKLNQGLETDSGMLKGRATCLAAYITEVFKDPLLIGHGVEPCWRPGGRESQTFEYAAWAAFQEQFMQGWSEWSRSQSHDSFWTTNEPAFHCYCYGQNQKILIEDDLGMKFSELELEFYVPPHLEDEETSSEDSHQDDPMQESDDQDDPMRDFDDRDFPPPDVDAQDDSMQREEIGDSEEDGDFQEPRYSTNSRARARTSNSNASQNRNLQDEEMGDRDAESRSSEESRSSTNSQSRAPTSNTYRSRRARVLAAQDRLISQTDGLKQLETDWNSRYDIHRIATMSYALAVCVHSKTKDGAVHSLLADRNQVQKQYAPQSRTFTFYSQAFSPVYGNFSSNGPPNFLAPLVTALRGNMSLDNEGAEVLSFGYFQGYSNIKRAVRHSKQALLATKGFATAGMTIPSTSAANHAVTRRRRENALLRMRGGVTPERPDESKPFAREREQLQTFIDRKEVPYRLEQVVSVDMRRVTAHRRTFRLMMRPIVQLIRFFLCEREIFTPIFRSIPIDVFPRIMCAYSRLFELALDEMYSRFESGNQVGLNLADSEAVAIFDRLGGYIFTGSDRHLPGRVLRPLGTVESLRRGGWPYIDPTILDIVSGSIKLQRWPMSPDTGRPTLLHTDELRFHYGAVVAASRESELWLAQLGHEGITGPQAMIDYVTELVESRWVIETRGFMAKQLRKKLHRSTPGGTLLSSVDILAGDRALAAWEEEAYPFRIEALDRLTKGLEPCIPRLFIDTQDPRTRRDHAYNLVHLVFQQQPGIHACKAATWPDALHGIMAKWYAAQQSHGIRAGDCVRTWAPIVNERMRVLGIEWVPGNAGGRIVSTAIVKLKNDIFATPRIPVAEPGTFHHEAEETEILHDLNLQRELAAQNEVSVIDFGCEFPFKEIPHLIQQGYDETLTINDRIKAHYSVTMSSLSGHIDHPFCQLMLMLILTICASTETPQVLPEAREFSVSTDNRHRDKAQLALVMATRMLWFLFPNEFSWTEDPWVNALSVKEMTKKIGTCTTRLTGGWIEANVTSEHKGTNNRILRQLGWVRSRGSRATPRNTDMTIESDVILMQRKIDLVEAMSRPADFIAMVFMTQDETWVHRCQSIIRTSPRRPHN</sequence>
<reference evidence="2 3" key="1">
    <citation type="journal article" date="2020" name="bioRxiv">
        <title>Whole genome comparisons of ergot fungi reveals the divergence and evolution of species within the genus Claviceps are the result of varying mechanisms driving genome evolution and host range expansion.</title>
        <authorList>
            <person name="Wyka S.A."/>
            <person name="Mondo S.J."/>
            <person name="Liu M."/>
            <person name="Dettman J."/>
            <person name="Nalam V."/>
            <person name="Broders K.D."/>
        </authorList>
    </citation>
    <scope>NUCLEOTIDE SEQUENCE [LARGE SCALE GENOMIC DNA]</scope>
    <source>
        <strain evidence="2 3">LM576</strain>
    </source>
</reference>
<gene>
    <name evidence="2" type="ORF">E4U13_007121</name>
</gene>
<evidence type="ECO:0000313" key="2">
    <source>
        <dbReference type="EMBL" id="KAG6107055.1"/>
    </source>
</evidence>
<evidence type="ECO:0000256" key="1">
    <source>
        <dbReference type="SAM" id="MobiDB-lite"/>
    </source>
</evidence>
<name>A0A9P7TU71_9HYPO</name>
<dbReference type="Proteomes" id="UP000732380">
    <property type="component" value="Unassembled WGS sequence"/>
</dbReference>
<proteinExistence type="predicted"/>
<dbReference type="EMBL" id="SRQM01000674">
    <property type="protein sequence ID" value="KAG6107055.1"/>
    <property type="molecule type" value="Genomic_DNA"/>
</dbReference>
<feature type="compositionally biased region" description="Basic and acidic residues" evidence="1">
    <location>
        <begin position="329"/>
        <end position="341"/>
    </location>
</feature>
<feature type="region of interest" description="Disordered" evidence="1">
    <location>
        <begin position="236"/>
        <end position="359"/>
    </location>
</feature>
<feature type="compositionally biased region" description="Polar residues" evidence="1">
    <location>
        <begin position="300"/>
        <end position="321"/>
    </location>
</feature>
<protein>
    <submittedName>
        <fullName evidence="2">Uncharacterized protein</fullName>
    </submittedName>
</protein>
<feature type="region of interest" description="Disordered" evidence="1">
    <location>
        <begin position="1"/>
        <end position="20"/>
    </location>
</feature>
<keyword evidence="3" id="KW-1185">Reference proteome</keyword>